<evidence type="ECO:0000256" key="1">
    <source>
        <dbReference type="SAM" id="MobiDB-lite"/>
    </source>
</evidence>
<feature type="compositionally biased region" description="Acidic residues" evidence="1">
    <location>
        <begin position="82"/>
        <end position="92"/>
    </location>
</feature>
<dbReference type="VEuPathDB" id="FungiDB:SeMB42_g06265"/>
<name>A0A507CMG1_9FUNG</name>
<reference evidence="2 3" key="1">
    <citation type="journal article" date="2019" name="Sci. Rep.">
        <title>Comparative genomics of chytrid fungi reveal insights into the obligate biotrophic and pathogenic lifestyle of Synchytrium endobioticum.</title>
        <authorList>
            <person name="van de Vossenberg B.T.L.H."/>
            <person name="Warris S."/>
            <person name="Nguyen H.D.T."/>
            <person name="van Gent-Pelzer M.P.E."/>
            <person name="Joly D.L."/>
            <person name="van de Geest H.C."/>
            <person name="Bonants P.J.M."/>
            <person name="Smith D.S."/>
            <person name="Levesque C.A."/>
            <person name="van der Lee T.A.J."/>
        </authorList>
    </citation>
    <scope>NUCLEOTIDE SEQUENCE [LARGE SCALE GENOMIC DNA]</scope>
    <source>
        <strain evidence="2 3">MB42</strain>
    </source>
</reference>
<gene>
    <name evidence="2" type="ORF">SeMB42_g06265</name>
</gene>
<proteinExistence type="predicted"/>
<dbReference type="Proteomes" id="UP000317494">
    <property type="component" value="Unassembled WGS sequence"/>
</dbReference>
<feature type="region of interest" description="Disordered" evidence="1">
    <location>
        <begin position="75"/>
        <end position="102"/>
    </location>
</feature>
<comment type="caution">
    <text evidence="2">The sequence shown here is derived from an EMBL/GenBank/DDBJ whole genome shotgun (WGS) entry which is preliminary data.</text>
</comment>
<sequence length="217" mass="23205">MGADATDDPPPPYATVADTLRGLRTLPPSELTLVLALLFQTMPLEAKTSTCDILYASCAGHERDALIRQLMHADVHTSPRPDDDDDDDDDDHTDPRPMGPRVLVDAESTLSVPGVRATTLGSYRAHARRPPDVEEQVLRVLGDAVARAEASVAARLPAPPHPADADADADAGHGDAECLFAADATRCYAGFRQDVLLVDYTDACRMSLTTCRTGSNT</sequence>
<protein>
    <submittedName>
        <fullName evidence="2">Uncharacterized protein</fullName>
    </submittedName>
</protein>
<organism evidence="2 3">
    <name type="scientific">Synchytrium endobioticum</name>
    <dbReference type="NCBI Taxonomy" id="286115"/>
    <lineage>
        <taxon>Eukaryota</taxon>
        <taxon>Fungi</taxon>
        <taxon>Fungi incertae sedis</taxon>
        <taxon>Chytridiomycota</taxon>
        <taxon>Chytridiomycota incertae sedis</taxon>
        <taxon>Chytridiomycetes</taxon>
        <taxon>Synchytriales</taxon>
        <taxon>Synchytriaceae</taxon>
        <taxon>Synchytrium</taxon>
    </lineage>
</organism>
<evidence type="ECO:0000313" key="3">
    <source>
        <dbReference type="Proteomes" id="UP000317494"/>
    </source>
</evidence>
<evidence type="ECO:0000313" key="2">
    <source>
        <dbReference type="EMBL" id="TPX39743.1"/>
    </source>
</evidence>
<keyword evidence="3" id="KW-1185">Reference proteome</keyword>
<dbReference type="EMBL" id="QEAN01000341">
    <property type="protein sequence ID" value="TPX39743.1"/>
    <property type="molecule type" value="Genomic_DNA"/>
</dbReference>
<dbReference type="AlphaFoldDB" id="A0A507CMG1"/>
<accession>A0A507CMG1</accession>